<evidence type="ECO:0000313" key="6">
    <source>
        <dbReference type="EMBL" id="TKB57624.1"/>
    </source>
</evidence>
<dbReference type="PANTHER" id="PTHR30126:SF88">
    <property type="entry name" value="TRANSCRIPTIONAL REGULATOR-RELATED"/>
    <property type="match status" value="1"/>
</dbReference>
<keyword evidence="4" id="KW-0804">Transcription</keyword>
<dbReference type="AlphaFoldDB" id="A0A4U1BRZ2"/>
<protein>
    <submittedName>
        <fullName evidence="6">LysR family transcriptional regulator</fullName>
    </submittedName>
</protein>
<keyword evidence="2" id="KW-0805">Transcription regulation</keyword>
<dbReference type="PROSITE" id="PS50931">
    <property type="entry name" value="HTH_LYSR"/>
    <property type="match status" value="1"/>
</dbReference>
<evidence type="ECO:0000259" key="5">
    <source>
        <dbReference type="PROSITE" id="PS50931"/>
    </source>
</evidence>
<dbReference type="SUPFAM" id="SSF53850">
    <property type="entry name" value="Periplasmic binding protein-like II"/>
    <property type="match status" value="1"/>
</dbReference>
<reference evidence="6 7" key="1">
    <citation type="submission" date="2019-04" db="EMBL/GenBank/DDBJ databases">
        <authorList>
            <person name="Hwang J.C."/>
        </authorList>
    </citation>
    <scope>NUCLEOTIDE SEQUENCE [LARGE SCALE GENOMIC DNA]</scope>
    <source>
        <strain evidence="6 7">IMCC35002</strain>
    </source>
</reference>
<evidence type="ECO:0000256" key="3">
    <source>
        <dbReference type="ARBA" id="ARBA00023125"/>
    </source>
</evidence>
<dbReference type="GO" id="GO:0000976">
    <property type="term" value="F:transcription cis-regulatory region binding"/>
    <property type="evidence" value="ECO:0007669"/>
    <property type="project" value="TreeGrafter"/>
</dbReference>
<dbReference type="InterPro" id="IPR000847">
    <property type="entry name" value="LysR_HTH_N"/>
</dbReference>
<keyword evidence="3" id="KW-0238">DNA-binding</keyword>
<dbReference type="Gene3D" id="3.40.190.290">
    <property type="match status" value="1"/>
</dbReference>
<dbReference type="InterPro" id="IPR005119">
    <property type="entry name" value="LysR_subst-bd"/>
</dbReference>
<dbReference type="InterPro" id="IPR036388">
    <property type="entry name" value="WH-like_DNA-bd_sf"/>
</dbReference>
<dbReference type="OrthoDB" id="6988449at2"/>
<sequence>MFRPLTTAEQWRILQAVVDCGGYAKAAAALNRSQSALNHAVSKLQQQLGVQLLEVQGRKAVLTPSGKILLHRSRELTRGLEQLEQLATNLEQGWEHEILISRESIYPSELLFAALSHFYPESRGTRVTVIDNIISGSREAIEQRQVDLAITGLVPKGYMGMPLTTVRLILVCHPSHPLAREDAIDSHRLSQELQIVIRDTGSAAGDVDQDVGWLKSKERWTVSHFSDAIGILKQGVGFCWVPEHMVSDALKHRELVKLDTKMGGNLIPLSLVIPAPDSLGPAANRFAEILTQTAPLSDKTAPYRD</sequence>
<proteinExistence type="inferred from homology"/>
<dbReference type="Proteomes" id="UP000305675">
    <property type="component" value="Unassembled WGS sequence"/>
</dbReference>
<name>A0A4U1BRZ2_9GAMM</name>
<evidence type="ECO:0000256" key="1">
    <source>
        <dbReference type="ARBA" id="ARBA00009437"/>
    </source>
</evidence>
<gene>
    <name evidence="6" type="ORF">FCL42_04945</name>
</gene>
<feature type="domain" description="HTH lysR-type" evidence="5">
    <location>
        <begin position="6"/>
        <end position="63"/>
    </location>
</feature>
<evidence type="ECO:0000256" key="2">
    <source>
        <dbReference type="ARBA" id="ARBA00023015"/>
    </source>
</evidence>
<comment type="caution">
    <text evidence="6">The sequence shown here is derived from an EMBL/GenBank/DDBJ whole genome shotgun (WGS) entry which is preliminary data.</text>
</comment>
<dbReference type="EMBL" id="SWCJ01000002">
    <property type="protein sequence ID" value="TKB57624.1"/>
    <property type="molecule type" value="Genomic_DNA"/>
</dbReference>
<comment type="similarity">
    <text evidence="1">Belongs to the LysR transcriptional regulatory family.</text>
</comment>
<dbReference type="Pfam" id="PF00126">
    <property type="entry name" value="HTH_1"/>
    <property type="match status" value="1"/>
</dbReference>
<dbReference type="Gene3D" id="1.10.10.10">
    <property type="entry name" value="Winged helix-like DNA-binding domain superfamily/Winged helix DNA-binding domain"/>
    <property type="match status" value="1"/>
</dbReference>
<organism evidence="6 7">
    <name type="scientific">Ferrimonas aestuarii</name>
    <dbReference type="NCBI Taxonomy" id="2569539"/>
    <lineage>
        <taxon>Bacteria</taxon>
        <taxon>Pseudomonadati</taxon>
        <taxon>Pseudomonadota</taxon>
        <taxon>Gammaproteobacteria</taxon>
        <taxon>Alteromonadales</taxon>
        <taxon>Ferrimonadaceae</taxon>
        <taxon>Ferrimonas</taxon>
    </lineage>
</organism>
<evidence type="ECO:0000313" key="7">
    <source>
        <dbReference type="Proteomes" id="UP000305675"/>
    </source>
</evidence>
<accession>A0A4U1BRZ2</accession>
<dbReference type="SUPFAM" id="SSF46785">
    <property type="entry name" value="Winged helix' DNA-binding domain"/>
    <property type="match status" value="1"/>
</dbReference>
<dbReference type="RefSeq" id="WP_136862269.1">
    <property type="nucleotide sequence ID" value="NZ_SWCJ01000002.1"/>
</dbReference>
<dbReference type="InterPro" id="IPR036390">
    <property type="entry name" value="WH_DNA-bd_sf"/>
</dbReference>
<evidence type="ECO:0000256" key="4">
    <source>
        <dbReference type="ARBA" id="ARBA00023163"/>
    </source>
</evidence>
<dbReference type="Pfam" id="PF03466">
    <property type="entry name" value="LysR_substrate"/>
    <property type="match status" value="1"/>
</dbReference>
<dbReference type="GO" id="GO:0003700">
    <property type="term" value="F:DNA-binding transcription factor activity"/>
    <property type="evidence" value="ECO:0007669"/>
    <property type="project" value="InterPro"/>
</dbReference>
<keyword evidence="7" id="KW-1185">Reference proteome</keyword>
<dbReference type="PANTHER" id="PTHR30126">
    <property type="entry name" value="HTH-TYPE TRANSCRIPTIONAL REGULATOR"/>
    <property type="match status" value="1"/>
</dbReference>